<keyword evidence="4" id="KW-1185">Reference proteome</keyword>
<evidence type="ECO:0000313" key="2">
    <source>
        <dbReference type="EMBL" id="WXA03573.1"/>
    </source>
</evidence>
<dbReference type="InterPro" id="IPR055259">
    <property type="entry name" value="YkvP/CgeB_Glyco_trans-like"/>
</dbReference>
<protein>
    <submittedName>
        <fullName evidence="2">Glycosyltransferase</fullName>
    </submittedName>
</protein>
<dbReference type="SUPFAM" id="SSF53756">
    <property type="entry name" value="UDP-Glycosyltransferase/glycogen phosphorylase"/>
    <property type="match status" value="1"/>
</dbReference>
<sequence length="376" mass="43979">MSQFTLTIYTPQELNHASNPHTAFFELAHTGVLDVCVKLNVKSKRGRLKVDESGKVVKTNQAYPKASYYELTNHDTQEHIRFAFDLYDFDTQFSLEALKTCDWVFKRCYNSKYITHLPETYQKKIQPYGLNFGVRSAYHKGKAIFFLGLLLSRWRVYVKPNRNVFKNLYYHTKWVAKHWQFINTTRLLSQFEAFTMPKTEIVMFQTRCFKEAHQDVINIHTQRYQIIKRLQREFPKRFQGGFIASEVANTKYADALTNVPSEPLAYLQAMKHANIVVYTRGLANSPAWKLAEYLSQGKVIIAERLTSELPVPLEHGKQLLYFDTLDNMVHQINLVLEDKELAQSLSKHARQYFENNVHPVKNINRILDLMIKPTNT</sequence>
<accession>A0AAU6P199</accession>
<dbReference type="EMBL" id="CP136925">
    <property type="protein sequence ID" value="WXA14004.1"/>
    <property type="molecule type" value="Genomic_DNA"/>
</dbReference>
<name>A0AAU6P199_9FLAO</name>
<evidence type="ECO:0000313" key="3">
    <source>
        <dbReference type="EMBL" id="WXA14004.1"/>
    </source>
</evidence>
<dbReference type="RefSeq" id="WP_338733333.1">
    <property type="nucleotide sequence ID" value="NZ_CP136924.1"/>
</dbReference>
<feature type="domain" description="Spore protein YkvP/CgeB glycosyl transferase-like" evidence="1">
    <location>
        <begin position="262"/>
        <end position="367"/>
    </location>
</feature>
<reference evidence="2 4" key="1">
    <citation type="submission" date="2023-10" db="EMBL/GenBank/DDBJ databases">
        <title>Culture-based analysis of two novel bacteria associated with mangrove crab gills.</title>
        <authorList>
            <person name="Yang X."/>
            <person name="Garuglieri E."/>
            <person name="Van Goethem M.W."/>
            <person name="Fusi M."/>
            <person name="Marasco R."/>
            <person name="Daffonchio D.G."/>
        </authorList>
    </citation>
    <scope>NUCLEOTIDE SEQUENCE [LARGE SCALE GENOMIC DNA]</scope>
    <source>
        <strain evidence="3">UG2-1</strain>
        <strain evidence="2">UG2-2</strain>
        <strain evidence="4">UG2_2</strain>
    </source>
</reference>
<evidence type="ECO:0000313" key="4">
    <source>
        <dbReference type="Proteomes" id="UP001368318"/>
    </source>
</evidence>
<dbReference type="Gene3D" id="3.40.50.2000">
    <property type="entry name" value="Glycogen Phosphorylase B"/>
    <property type="match status" value="1"/>
</dbReference>
<dbReference type="KEGG" id="mcaa:R3L15_03820"/>
<dbReference type="AlphaFoldDB" id="A0AAU6P199"/>
<dbReference type="Proteomes" id="UP001368318">
    <property type="component" value="Chromosome"/>
</dbReference>
<proteinExistence type="predicted"/>
<dbReference type="EMBL" id="CP136924">
    <property type="protein sequence ID" value="WXA03573.1"/>
    <property type="molecule type" value="Genomic_DNA"/>
</dbReference>
<evidence type="ECO:0000259" key="1">
    <source>
        <dbReference type="Pfam" id="PF13524"/>
    </source>
</evidence>
<gene>
    <name evidence="3" type="ORF">R3L15_03820</name>
    <name evidence="2" type="ORF">R3L16_03575</name>
</gene>
<dbReference type="Pfam" id="PF13524">
    <property type="entry name" value="Glyco_trans_1_2"/>
    <property type="match status" value="1"/>
</dbReference>
<organism evidence="2 4">
    <name type="scientific">Mangrovimonas cancribranchiae</name>
    <dbReference type="NCBI Taxonomy" id="3080055"/>
    <lineage>
        <taxon>Bacteria</taxon>
        <taxon>Pseudomonadati</taxon>
        <taxon>Bacteroidota</taxon>
        <taxon>Flavobacteriia</taxon>
        <taxon>Flavobacteriales</taxon>
        <taxon>Flavobacteriaceae</taxon>
        <taxon>Mangrovimonas</taxon>
    </lineage>
</organism>